<dbReference type="InterPro" id="IPR006222">
    <property type="entry name" value="GCVT_N"/>
</dbReference>
<name>A0A4Y2M311_ARAVE</name>
<protein>
    <recommendedName>
        <fullName evidence="2">GCVT N-terminal domain-containing protein</fullName>
    </recommendedName>
</protein>
<feature type="signal peptide" evidence="1">
    <location>
        <begin position="1"/>
        <end position="18"/>
    </location>
</feature>
<evidence type="ECO:0000313" key="5">
    <source>
        <dbReference type="Proteomes" id="UP000499080"/>
    </source>
</evidence>
<dbReference type="InterPro" id="IPR027266">
    <property type="entry name" value="TrmE/GcvT-like"/>
</dbReference>
<evidence type="ECO:0000259" key="2">
    <source>
        <dbReference type="Pfam" id="PF01571"/>
    </source>
</evidence>
<evidence type="ECO:0000313" key="4">
    <source>
        <dbReference type="EMBL" id="GBN20969.1"/>
    </source>
</evidence>
<comment type="caution">
    <text evidence="3">The sequence shown here is derived from an EMBL/GenBank/DDBJ whole genome shotgun (WGS) entry which is preliminary data.</text>
</comment>
<keyword evidence="1" id="KW-0732">Signal</keyword>
<evidence type="ECO:0000256" key="1">
    <source>
        <dbReference type="SAM" id="SignalP"/>
    </source>
</evidence>
<dbReference type="SUPFAM" id="SSF103025">
    <property type="entry name" value="Folate-binding domain"/>
    <property type="match status" value="1"/>
</dbReference>
<dbReference type="EMBL" id="BGPR01006678">
    <property type="protein sequence ID" value="GBN20969.1"/>
    <property type="molecule type" value="Genomic_DNA"/>
</dbReference>
<keyword evidence="5" id="KW-1185">Reference proteome</keyword>
<gene>
    <name evidence="3" type="ORF">AVEN_177580_1</name>
    <name evidence="4" type="ORF">AVEN_177593_1</name>
</gene>
<dbReference type="Proteomes" id="UP000499080">
    <property type="component" value="Unassembled WGS sequence"/>
</dbReference>
<dbReference type="OrthoDB" id="6537908at2759"/>
<proteinExistence type="predicted"/>
<feature type="domain" description="GCVT N-terminal" evidence="2">
    <location>
        <begin position="45"/>
        <end position="114"/>
    </location>
</feature>
<sequence>MWAWIWSWLLSFWKTAEEEIDPIGQEELELAEVLVDKNFEELPCHRMHVEYKAVFTQYSGFHVPMNFEGQKLVYEVLETRAHGSIYDASYKRQFLLNGKDSSKFLDALVTSDIESE</sequence>
<accession>A0A4Y2M311</accession>
<organism evidence="3 5">
    <name type="scientific">Araneus ventricosus</name>
    <name type="common">Orbweaver spider</name>
    <name type="synonym">Epeira ventricosa</name>
    <dbReference type="NCBI Taxonomy" id="182803"/>
    <lineage>
        <taxon>Eukaryota</taxon>
        <taxon>Metazoa</taxon>
        <taxon>Ecdysozoa</taxon>
        <taxon>Arthropoda</taxon>
        <taxon>Chelicerata</taxon>
        <taxon>Arachnida</taxon>
        <taxon>Araneae</taxon>
        <taxon>Araneomorphae</taxon>
        <taxon>Entelegynae</taxon>
        <taxon>Araneoidea</taxon>
        <taxon>Araneidae</taxon>
        <taxon>Araneus</taxon>
    </lineage>
</organism>
<dbReference type="EMBL" id="BGPR01006678">
    <property type="protein sequence ID" value="GBN20954.1"/>
    <property type="molecule type" value="Genomic_DNA"/>
</dbReference>
<feature type="chain" id="PRO_5033841548" description="GCVT N-terminal domain-containing protein" evidence="1">
    <location>
        <begin position="19"/>
        <end position="116"/>
    </location>
</feature>
<dbReference type="Pfam" id="PF01571">
    <property type="entry name" value="GCV_T"/>
    <property type="match status" value="1"/>
</dbReference>
<dbReference type="AlphaFoldDB" id="A0A4Y2M311"/>
<evidence type="ECO:0000313" key="3">
    <source>
        <dbReference type="EMBL" id="GBN20954.1"/>
    </source>
</evidence>
<dbReference type="Gene3D" id="3.30.1360.120">
    <property type="entry name" value="Probable tRNA modification gtpase trme, domain 1"/>
    <property type="match status" value="1"/>
</dbReference>
<reference evidence="3 5" key="1">
    <citation type="journal article" date="2019" name="Sci. Rep.">
        <title>Orb-weaving spider Araneus ventricosus genome elucidates the spidroin gene catalogue.</title>
        <authorList>
            <person name="Kono N."/>
            <person name="Nakamura H."/>
            <person name="Ohtoshi R."/>
            <person name="Moran D.A.P."/>
            <person name="Shinohara A."/>
            <person name="Yoshida Y."/>
            <person name="Fujiwara M."/>
            <person name="Mori M."/>
            <person name="Tomita M."/>
            <person name="Arakawa K."/>
        </authorList>
    </citation>
    <scope>NUCLEOTIDE SEQUENCE [LARGE SCALE GENOMIC DNA]</scope>
</reference>